<proteinExistence type="predicted"/>
<dbReference type="NCBIfam" id="NF046018">
    <property type="entry name" value="HisPtaseChptBrucRhz"/>
    <property type="match status" value="1"/>
</dbReference>
<dbReference type="Pfam" id="PF10090">
    <property type="entry name" value="HPTransfase"/>
    <property type="match status" value="1"/>
</dbReference>
<comment type="caution">
    <text evidence="2">The sequence shown here is derived from an EMBL/GenBank/DDBJ whole genome shotgun (WGS) entry which is preliminary data.</text>
</comment>
<dbReference type="InterPro" id="IPR036890">
    <property type="entry name" value="HATPase_C_sf"/>
</dbReference>
<protein>
    <submittedName>
        <fullName evidence="2">Histidine phosphotransferase</fullName>
    </submittedName>
</protein>
<keyword evidence="4" id="KW-1185">Reference proteome</keyword>
<sequence length="229" mass="23879">MTKFALDSLDLAALLSSRVCHDVISPVGAIVNGLEVLEEEKDAEMRGHALALIKSSAAEASARLQFCRLAFGAAGSKGAEIDTGDAEHVTRQLLADERTKLEWSVPRVLMSKNKVKLLLNLCLIADAAIPRGGVISVASTGAGDEVAFTLESKGVNARIAAAIPALLAGEPEEGVVDARAIQAYYAGLVAKASGLEVEISTEPEHVTITARPAAAQAEQEIETPTALEA</sequence>
<evidence type="ECO:0000313" key="2">
    <source>
        <dbReference type="EMBL" id="PWB94172.1"/>
    </source>
</evidence>
<evidence type="ECO:0000313" key="3">
    <source>
        <dbReference type="EMBL" id="TRL35208.1"/>
    </source>
</evidence>
<evidence type="ECO:0000313" key="4">
    <source>
        <dbReference type="Proteomes" id="UP000245137"/>
    </source>
</evidence>
<dbReference type="AlphaFoldDB" id="A0A2U1SRD6"/>
<dbReference type="Gene3D" id="3.30.565.10">
    <property type="entry name" value="Histidine kinase-like ATPase, C-terminal domain"/>
    <property type="match status" value="1"/>
</dbReference>
<reference evidence="2" key="2">
    <citation type="submission" date="2018-02" db="EMBL/GenBank/DDBJ databases">
        <authorList>
            <person name="Cohen D.B."/>
            <person name="Kent A.D."/>
        </authorList>
    </citation>
    <scope>NUCLEOTIDE SEQUENCE</scope>
    <source>
        <strain evidence="2">DSM 17706</strain>
    </source>
</reference>
<gene>
    <name evidence="2" type="ORF">C5689_09575</name>
    <name evidence="3" type="ORF">FM996_08485</name>
</gene>
<dbReference type="GO" id="GO:0016740">
    <property type="term" value="F:transferase activity"/>
    <property type="evidence" value="ECO:0007669"/>
    <property type="project" value="UniProtKB-KW"/>
</dbReference>
<keyword evidence="2" id="KW-0808">Transferase</keyword>
<evidence type="ECO:0000313" key="5">
    <source>
        <dbReference type="Proteomes" id="UP000316781"/>
    </source>
</evidence>
<reference evidence="2 4" key="1">
    <citation type="journal article" date="2018" name="Appl. Microbiol. Biotechnol.">
        <title>Co-cultivation of the strictly anaerobic methanogen Methanosarcina barkeri with aerobic methanotrophs in an oxygen-limited membrane bioreactor.</title>
        <authorList>
            <person name="In 't Zandt M.H."/>
            <person name="van den Bosch T.J.M."/>
            <person name="Rijkers R."/>
            <person name="van Kessel M.A.H.J."/>
            <person name="Jetten M.S.M."/>
            <person name="Welte C.U."/>
        </authorList>
    </citation>
    <scope>NUCLEOTIDE SEQUENCE [LARGE SCALE GENOMIC DNA]</scope>
    <source>
        <strain evidence="2 4">DSM 17706</strain>
    </source>
</reference>
<dbReference type="OrthoDB" id="9803702at2"/>
<dbReference type="Gene3D" id="1.10.287.130">
    <property type="match status" value="1"/>
</dbReference>
<dbReference type="EMBL" id="PUIV01000011">
    <property type="protein sequence ID" value="PWB94172.1"/>
    <property type="molecule type" value="Genomic_DNA"/>
</dbReference>
<name>A0A2U1SRD6_METSR</name>
<reference evidence="3 5" key="3">
    <citation type="submission" date="2019-07" db="EMBL/GenBank/DDBJ databases">
        <title>Ln-dependent methylotrophs.</title>
        <authorList>
            <person name="Tani A."/>
        </authorList>
    </citation>
    <scope>NUCLEOTIDE SEQUENCE [LARGE SCALE GENOMIC DNA]</scope>
    <source>
        <strain evidence="3 5">SM89A</strain>
    </source>
</reference>
<dbReference type="RefSeq" id="WP_108917051.1">
    <property type="nucleotide sequence ID" value="NZ_BGJY01000001.1"/>
</dbReference>
<dbReference type="Proteomes" id="UP000245137">
    <property type="component" value="Unassembled WGS sequence"/>
</dbReference>
<dbReference type="EMBL" id="VJMF01000033">
    <property type="protein sequence ID" value="TRL35208.1"/>
    <property type="molecule type" value="Genomic_DNA"/>
</dbReference>
<accession>A0A2U1SRD6</accession>
<organism evidence="2 4">
    <name type="scientific">Methylosinus sporium</name>
    <dbReference type="NCBI Taxonomy" id="428"/>
    <lineage>
        <taxon>Bacteria</taxon>
        <taxon>Pseudomonadati</taxon>
        <taxon>Pseudomonadota</taxon>
        <taxon>Alphaproteobacteria</taxon>
        <taxon>Hyphomicrobiales</taxon>
        <taxon>Methylocystaceae</taxon>
        <taxon>Methylosinus</taxon>
    </lineage>
</organism>
<feature type="domain" description="Histidine phosphotransferase ChpT C-terminal" evidence="1">
    <location>
        <begin position="83"/>
        <end position="203"/>
    </location>
</feature>
<dbReference type="Proteomes" id="UP000316781">
    <property type="component" value="Unassembled WGS sequence"/>
</dbReference>
<dbReference type="InterPro" id="IPR018762">
    <property type="entry name" value="ChpT_C"/>
</dbReference>
<evidence type="ECO:0000259" key="1">
    <source>
        <dbReference type="Pfam" id="PF10090"/>
    </source>
</evidence>